<dbReference type="Proteomes" id="UP000620874">
    <property type="component" value="Unassembled WGS sequence"/>
</dbReference>
<proteinExistence type="predicted"/>
<keyword evidence="2" id="KW-1185">Reference proteome</keyword>
<reference evidence="1 2" key="1">
    <citation type="submission" date="2020-08" db="EMBL/GenBank/DDBJ databases">
        <title>A Genomic Blueprint of the Chicken Gut Microbiome.</title>
        <authorList>
            <person name="Gilroy R."/>
            <person name="Ravi A."/>
            <person name="Getino M."/>
            <person name="Pursley I."/>
            <person name="Horton D.L."/>
            <person name="Alikhan N.-F."/>
            <person name="Baker D."/>
            <person name="Gharbi K."/>
            <person name="Hall N."/>
            <person name="Watson M."/>
            <person name="Adriaenssens E.M."/>
            <person name="Foster-Nyarko E."/>
            <person name="Jarju S."/>
            <person name="Secka A."/>
            <person name="Antonio M."/>
            <person name="Oren A."/>
            <person name="Chaudhuri R."/>
            <person name="La Ragione R.M."/>
            <person name="Hildebrand F."/>
            <person name="Pallen M.J."/>
        </authorList>
    </citation>
    <scope>NUCLEOTIDE SEQUENCE [LARGE SCALE GENOMIC DNA]</scope>
    <source>
        <strain evidence="1 2">Sa1CVN1</strain>
    </source>
</reference>
<accession>A0ABR8Y417</accession>
<dbReference type="RefSeq" id="WP_191762712.1">
    <property type="nucleotide sequence ID" value="NZ_JACSPP010000001.1"/>
</dbReference>
<sequence>MVKLPLIIPFANKKQTKNKKNRAPVWDFAKLSCSNYEDHKKDDDGKKNIIPLF</sequence>
<gene>
    <name evidence="1" type="ORF">H9625_00480</name>
</gene>
<name>A0ABR8Y417_9BACT</name>
<organism evidence="1 2">
    <name type="scientific">Phocaeicola intestinalis</name>
    <dbReference type="NCBI Taxonomy" id="2762212"/>
    <lineage>
        <taxon>Bacteria</taxon>
        <taxon>Pseudomonadati</taxon>
        <taxon>Bacteroidota</taxon>
        <taxon>Bacteroidia</taxon>
        <taxon>Bacteroidales</taxon>
        <taxon>Bacteroidaceae</taxon>
        <taxon>Phocaeicola</taxon>
    </lineage>
</organism>
<protein>
    <submittedName>
        <fullName evidence="1">Uncharacterized protein</fullName>
    </submittedName>
</protein>
<dbReference type="EMBL" id="JACSPP010000001">
    <property type="protein sequence ID" value="MBD8038938.1"/>
    <property type="molecule type" value="Genomic_DNA"/>
</dbReference>
<evidence type="ECO:0000313" key="2">
    <source>
        <dbReference type="Proteomes" id="UP000620874"/>
    </source>
</evidence>
<evidence type="ECO:0000313" key="1">
    <source>
        <dbReference type="EMBL" id="MBD8038938.1"/>
    </source>
</evidence>
<comment type="caution">
    <text evidence="1">The sequence shown here is derived from an EMBL/GenBank/DDBJ whole genome shotgun (WGS) entry which is preliminary data.</text>
</comment>